<evidence type="ECO:0000313" key="2">
    <source>
        <dbReference type="Proteomes" id="UP000078389"/>
    </source>
</evidence>
<protein>
    <recommendedName>
        <fullName evidence="3">DNA-directed DNA polymerase family A palm domain-containing protein</fullName>
    </recommendedName>
</protein>
<dbReference type="AlphaFoldDB" id="A0A178I5W0"/>
<proteinExistence type="predicted"/>
<dbReference type="Proteomes" id="UP000078389">
    <property type="component" value="Unassembled WGS sequence"/>
</dbReference>
<keyword evidence="2" id="KW-1185">Reference proteome</keyword>
<gene>
    <name evidence="1" type="ORF">A3840_01985</name>
</gene>
<dbReference type="EMBL" id="LVVY01000060">
    <property type="protein sequence ID" value="OAM80005.1"/>
    <property type="molecule type" value="Genomic_DNA"/>
</dbReference>
<evidence type="ECO:0000313" key="1">
    <source>
        <dbReference type="EMBL" id="OAM80005.1"/>
    </source>
</evidence>
<accession>A0A178I5W0</accession>
<name>A0A178I5W0_9HYPH</name>
<organism evidence="1 2">
    <name type="scientific">Devosia elaeis</name>
    <dbReference type="NCBI Taxonomy" id="1770058"/>
    <lineage>
        <taxon>Bacteria</taxon>
        <taxon>Pseudomonadati</taxon>
        <taxon>Pseudomonadota</taxon>
        <taxon>Alphaproteobacteria</taxon>
        <taxon>Hyphomicrobiales</taxon>
        <taxon>Devosiaceae</taxon>
        <taxon>Devosia</taxon>
    </lineage>
</organism>
<sequence length="376" mass="42850">MSIDLDAQHIFVRDDQKKVVPYPDPGPFDLAQANQNLRRINANLQTSLLNIAISDDQTLALQRRLHGDPDEATEDDDDEDLPLDFSDRSLRRLFAQNSFERGGRFYGGWWQGVPSELRKFIEVDGLMTVELDFSSIQPRILYALAGETPPDDAYVFKGWGTLFRPFMKKAFNQLLNSAPSSRDPAQWHRFAPALSQFKQAQLKFPGLKLPALPEWEATSPHAKRKFTRKLFSEVLERDYDQMLSALLAFHAPISDAFFSGAWATLQFQDSQIAERVMIKMLDENVTALPIHDSFIVRRGAEPMLDRAMKEAFREVVGIDALVDADTSLYANPTNDDPGLVFGKDLHDAMKDHMVSHSMYIRREYEWREVRGLGGID</sequence>
<evidence type="ECO:0008006" key="3">
    <source>
        <dbReference type="Google" id="ProtNLM"/>
    </source>
</evidence>
<comment type="caution">
    <text evidence="1">The sequence shown here is derived from an EMBL/GenBank/DDBJ whole genome shotgun (WGS) entry which is preliminary data.</text>
</comment>
<reference evidence="1 2" key="1">
    <citation type="submission" date="2016-03" db="EMBL/GenBank/DDBJ databases">
        <title>Genome sequencing of Devosia sp. S37.</title>
        <authorList>
            <person name="Mohd Nor M."/>
        </authorList>
    </citation>
    <scope>NUCLEOTIDE SEQUENCE [LARGE SCALE GENOMIC DNA]</scope>
    <source>
        <strain evidence="1 2">S37</strain>
    </source>
</reference>